<feature type="non-terminal residue" evidence="1">
    <location>
        <position position="1"/>
    </location>
</feature>
<organism evidence="1">
    <name type="scientific">marine sediment metagenome</name>
    <dbReference type="NCBI Taxonomy" id="412755"/>
    <lineage>
        <taxon>unclassified sequences</taxon>
        <taxon>metagenomes</taxon>
        <taxon>ecological metagenomes</taxon>
    </lineage>
</organism>
<evidence type="ECO:0008006" key="2">
    <source>
        <dbReference type="Google" id="ProtNLM"/>
    </source>
</evidence>
<feature type="non-terminal residue" evidence="1">
    <location>
        <position position="112"/>
    </location>
</feature>
<proteinExistence type="predicted"/>
<accession>X1VUD1</accession>
<dbReference type="AlphaFoldDB" id="X1VUD1"/>
<dbReference type="EMBL" id="BARW01040899">
    <property type="protein sequence ID" value="GAJ21216.1"/>
    <property type="molecule type" value="Genomic_DNA"/>
</dbReference>
<name>X1VUD1_9ZZZZ</name>
<reference evidence="1" key="1">
    <citation type="journal article" date="2014" name="Front. Microbiol.">
        <title>High frequency of phylogenetically diverse reductive dehalogenase-homologous genes in deep subseafloor sedimentary metagenomes.</title>
        <authorList>
            <person name="Kawai M."/>
            <person name="Futagami T."/>
            <person name="Toyoda A."/>
            <person name="Takaki Y."/>
            <person name="Nishi S."/>
            <person name="Hori S."/>
            <person name="Arai W."/>
            <person name="Tsubouchi T."/>
            <person name="Morono Y."/>
            <person name="Uchiyama I."/>
            <person name="Ito T."/>
            <person name="Fujiyama A."/>
            <person name="Inagaki F."/>
            <person name="Takami H."/>
        </authorList>
    </citation>
    <scope>NUCLEOTIDE SEQUENCE</scope>
    <source>
        <strain evidence="1">Expedition CK06-06</strain>
    </source>
</reference>
<gene>
    <name evidence="1" type="ORF">S12H4_61553</name>
</gene>
<evidence type="ECO:0000313" key="1">
    <source>
        <dbReference type="EMBL" id="GAJ21216.1"/>
    </source>
</evidence>
<sequence length="112" mass="12597">TVVSNVKIPPEATVDAFTGATRTGFNAGMHINKTFKRNQIEAGIDYMYNHQTFTYTDAENMFNGVRELNVSQVLFPLTYNFVLLRNPFPHADIQLKAGYMGQLNFISTSRTG</sequence>
<protein>
    <recommendedName>
        <fullName evidence="2">Outer membrane protein beta-barrel domain-containing protein</fullName>
    </recommendedName>
</protein>
<comment type="caution">
    <text evidence="1">The sequence shown here is derived from an EMBL/GenBank/DDBJ whole genome shotgun (WGS) entry which is preliminary data.</text>
</comment>